<evidence type="ECO:0000313" key="2">
    <source>
        <dbReference type="EMBL" id="MBK3495277.1"/>
    </source>
</evidence>
<keyword evidence="1" id="KW-1133">Transmembrane helix</keyword>
<keyword evidence="3" id="KW-1185">Reference proteome</keyword>
<sequence>MEVVILFIFLVLILGMIPLLLIDLSMKLQEANLDRTIEILEEEMKTGELKIFKKTEFKFNFTQMKQKSIDKWQSFKVKSIHYKDKYLTWQQNLIDSYRK</sequence>
<keyword evidence="1" id="KW-0472">Membrane</keyword>
<evidence type="ECO:0000313" key="3">
    <source>
        <dbReference type="Proteomes" id="UP000618943"/>
    </source>
</evidence>
<keyword evidence="1" id="KW-0812">Transmembrane</keyword>
<gene>
    <name evidence="2" type="ORF">JFL43_10515</name>
</gene>
<dbReference type="EMBL" id="JAEOAH010000012">
    <property type="protein sequence ID" value="MBK3495277.1"/>
    <property type="molecule type" value="Genomic_DNA"/>
</dbReference>
<accession>A0ABS1H777</accession>
<dbReference type="RefSeq" id="WP_200749024.1">
    <property type="nucleotide sequence ID" value="NZ_JAEOAH010000012.1"/>
</dbReference>
<reference evidence="2 3" key="1">
    <citation type="submission" date="2020-12" db="EMBL/GenBank/DDBJ databases">
        <title>YIM B01967 draft genome.</title>
        <authorList>
            <person name="Yan X."/>
        </authorList>
    </citation>
    <scope>NUCLEOTIDE SEQUENCE [LARGE SCALE GENOMIC DNA]</scope>
    <source>
        <strain evidence="2 3">YIM B01967</strain>
    </source>
</reference>
<proteinExistence type="predicted"/>
<name>A0ABS1H777_9BACL</name>
<protein>
    <submittedName>
        <fullName evidence="2">Uncharacterized protein</fullName>
    </submittedName>
</protein>
<evidence type="ECO:0000256" key="1">
    <source>
        <dbReference type="SAM" id="Phobius"/>
    </source>
</evidence>
<dbReference type="Proteomes" id="UP000618943">
    <property type="component" value="Unassembled WGS sequence"/>
</dbReference>
<organism evidence="2 3">
    <name type="scientific">Viridibacillus soli</name>
    <dbReference type="NCBI Taxonomy" id="2798301"/>
    <lineage>
        <taxon>Bacteria</taxon>
        <taxon>Bacillati</taxon>
        <taxon>Bacillota</taxon>
        <taxon>Bacilli</taxon>
        <taxon>Bacillales</taxon>
        <taxon>Caryophanaceae</taxon>
        <taxon>Viridibacillus</taxon>
    </lineage>
</organism>
<comment type="caution">
    <text evidence="2">The sequence shown here is derived from an EMBL/GenBank/DDBJ whole genome shotgun (WGS) entry which is preliminary data.</text>
</comment>
<feature type="transmembrane region" description="Helical" evidence="1">
    <location>
        <begin position="6"/>
        <end position="26"/>
    </location>
</feature>